<dbReference type="EMBL" id="REGW02000021">
    <property type="protein sequence ID" value="KAE8280811.1"/>
    <property type="molecule type" value="Genomic_DNA"/>
</dbReference>
<protein>
    <submittedName>
        <fullName evidence="2">Uncharacterized protein</fullName>
    </submittedName>
</protein>
<sequence length="229" mass="26418">METTGVSVSDSGLIGRSFGGIKPPLPSTCRNLDSQPEQCSQTVSQTCTEDKMSEYDYDVMPVVELKNELFSFQRLNEYLRRETESLQEDNDAIRRNNEALREKNNVLQKQNNILLERLEAMEVQNKACMETMNKQHDNMQKEIQQLRNKIEGDKSACFAKQQMNIQSGMNDLISKVYSELMSKKQEVEDLQDQLYVASTRNRQDLGMVIRTMGDIMNAEMEEKHKKKSS</sequence>
<evidence type="ECO:0000313" key="2">
    <source>
        <dbReference type="EMBL" id="KAE8280811.1"/>
    </source>
</evidence>
<evidence type="ECO:0000256" key="1">
    <source>
        <dbReference type="SAM" id="Coils"/>
    </source>
</evidence>
<dbReference type="Proteomes" id="UP000424527">
    <property type="component" value="Unassembled WGS sequence"/>
</dbReference>
<proteinExistence type="predicted"/>
<reference evidence="2 3" key="1">
    <citation type="submission" date="2019-07" db="EMBL/GenBank/DDBJ databases">
        <title>Chromosome genome assembly for large yellow croaker.</title>
        <authorList>
            <person name="Xiao S."/>
        </authorList>
    </citation>
    <scope>NUCLEOTIDE SEQUENCE [LARGE SCALE GENOMIC DNA]</scope>
    <source>
        <strain evidence="2">JMULYC20181020</strain>
        <tissue evidence="2">Muscle</tissue>
    </source>
</reference>
<gene>
    <name evidence="2" type="ORF">D5F01_LYC21374</name>
</gene>
<feature type="coiled-coil region" evidence="1">
    <location>
        <begin position="76"/>
        <end position="193"/>
    </location>
</feature>
<accession>A0A6G0HP65</accession>
<comment type="caution">
    <text evidence="2">The sequence shown here is derived from an EMBL/GenBank/DDBJ whole genome shotgun (WGS) entry which is preliminary data.</text>
</comment>
<keyword evidence="3" id="KW-1185">Reference proteome</keyword>
<evidence type="ECO:0000313" key="3">
    <source>
        <dbReference type="Proteomes" id="UP000424527"/>
    </source>
</evidence>
<organism evidence="2 3">
    <name type="scientific">Larimichthys crocea</name>
    <name type="common">Large yellow croaker</name>
    <name type="synonym">Pseudosciaena crocea</name>
    <dbReference type="NCBI Taxonomy" id="215358"/>
    <lineage>
        <taxon>Eukaryota</taxon>
        <taxon>Metazoa</taxon>
        <taxon>Chordata</taxon>
        <taxon>Craniata</taxon>
        <taxon>Vertebrata</taxon>
        <taxon>Euteleostomi</taxon>
        <taxon>Actinopterygii</taxon>
        <taxon>Neopterygii</taxon>
        <taxon>Teleostei</taxon>
        <taxon>Neoteleostei</taxon>
        <taxon>Acanthomorphata</taxon>
        <taxon>Eupercaria</taxon>
        <taxon>Sciaenidae</taxon>
        <taxon>Larimichthys</taxon>
    </lineage>
</organism>
<dbReference type="AlphaFoldDB" id="A0A6G0HP65"/>
<keyword evidence="1" id="KW-0175">Coiled coil</keyword>
<name>A0A6G0HP65_LARCR</name>